<comment type="caution">
    <text evidence="2">The sequence shown here is derived from an EMBL/GenBank/DDBJ whole genome shotgun (WGS) entry which is preliminary data.</text>
</comment>
<dbReference type="InterPro" id="IPR021737">
    <property type="entry name" value="Phage_phiKZ_Orf197"/>
</dbReference>
<name>F5ITT6_9BACT</name>
<feature type="transmembrane region" description="Helical" evidence="1">
    <location>
        <begin position="91"/>
        <end position="115"/>
    </location>
</feature>
<protein>
    <recommendedName>
        <fullName evidence="4">DUF3307 domain-containing protein</fullName>
    </recommendedName>
</protein>
<dbReference type="STRING" id="742766.HMPREF9455_00503"/>
<keyword evidence="3" id="KW-1185">Reference proteome</keyword>
<evidence type="ECO:0000313" key="2">
    <source>
        <dbReference type="EMBL" id="EGJ99470.1"/>
    </source>
</evidence>
<keyword evidence="1" id="KW-0472">Membrane</keyword>
<dbReference type="OrthoDB" id="8536716at2"/>
<keyword evidence="1" id="KW-1133">Transmembrane helix</keyword>
<dbReference type="Pfam" id="PF11750">
    <property type="entry name" value="DUF3307"/>
    <property type="match status" value="1"/>
</dbReference>
<proteinExistence type="predicted"/>
<reference evidence="2 3" key="1">
    <citation type="submission" date="2011-04" db="EMBL/GenBank/DDBJ databases">
        <title>The Genome Sequence of Dysgonomonas gadei ATCC BAA-286.</title>
        <authorList>
            <consortium name="The Broad Institute Genome Sequencing Platform"/>
            <person name="Earl A."/>
            <person name="Ward D."/>
            <person name="Feldgarden M."/>
            <person name="Gevers D."/>
            <person name="Pudlo N."/>
            <person name="Martens E."/>
            <person name="Allen-Vercoe E."/>
            <person name="Young S.K."/>
            <person name="Zeng Q."/>
            <person name="Gargeya S."/>
            <person name="Fitzgerald M."/>
            <person name="Haas B."/>
            <person name="Abouelleil A."/>
            <person name="Alvarado L."/>
            <person name="Arachchi H.M."/>
            <person name="Berlin A."/>
            <person name="Brown A."/>
            <person name="Chapman S.B."/>
            <person name="Chen Z."/>
            <person name="Dunbar C."/>
            <person name="Freedman E."/>
            <person name="Gearin G."/>
            <person name="Gellesch M."/>
            <person name="Goldberg J."/>
            <person name="Griggs A."/>
            <person name="Gujja S."/>
            <person name="Heiman D."/>
            <person name="Howarth C."/>
            <person name="Larson L."/>
            <person name="Lui A."/>
            <person name="MacDonald P.J.P."/>
            <person name="Mehta T."/>
            <person name="Montmayeur A."/>
            <person name="Murphy C."/>
            <person name="Neiman D."/>
            <person name="Pearson M."/>
            <person name="Priest M."/>
            <person name="Roberts A."/>
            <person name="Saif S."/>
            <person name="Shea T."/>
            <person name="Shenoy N."/>
            <person name="Sisk P."/>
            <person name="Stolte C."/>
            <person name="Sykes S."/>
            <person name="Yandava C."/>
            <person name="Wortman J."/>
            <person name="Nusbaum C."/>
            <person name="Birren B."/>
        </authorList>
    </citation>
    <scope>NUCLEOTIDE SEQUENCE [LARGE SCALE GENOMIC DNA]</scope>
    <source>
        <strain evidence="2 3">ATCC BAA-286</strain>
    </source>
</reference>
<gene>
    <name evidence="2" type="ORF">HMPREF9455_00503</name>
</gene>
<feature type="transmembrane region" description="Helical" evidence="1">
    <location>
        <begin position="177"/>
        <end position="197"/>
    </location>
</feature>
<organism evidence="2 3">
    <name type="scientific">Dysgonomonas gadei ATCC BAA-286</name>
    <dbReference type="NCBI Taxonomy" id="742766"/>
    <lineage>
        <taxon>Bacteria</taxon>
        <taxon>Pseudomonadati</taxon>
        <taxon>Bacteroidota</taxon>
        <taxon>Bacteroidia</taxon>
        <taxon>Bacteroidales</taxon>
        <taxon>Dysgonomonadaceae</taxon>
        <taxon>Dysgonomonas</taxon>
    </lineage>
</organism>
<accession>F5ITT6</accession>
<dbReference type="EMBL" id="ADLV01000006">
    <property type="protein sequence ID" value="EGJ99470.1"/>
    <property type="molecule type" value="Genomic_DNA"/>
</dbReference>
<dbReference type="eggNOG" id="COG5061">
    <property type="taxonomic scope" value="Bacteria"/>
</dbReference>
<sequence>MEINILLRLLCAHFLCDFLFQPKSLVDRKKSDNIEISLKANIIHSLIHAIAAYIIAGAWLSWYIPVGILISHFAIDFLYKRKKEGLQPFLIDQLLHIIVLILLWLICEGQFGALWEYISGLFAGNKMWIVLIAYILILQPSSILIGIFTEKWSSQLNITGNNGLQDAGKWIGYIERFLIITFIFTGNFEAIGFLLAAKSIFRYGDLKELQEIKMTEYVMIGTLSSFSVAIIIGVVFKYYLL</sequence>
<feature type="transmembrane region" description="Helical" evidence="1">
    <location>
        <begin position="62"/>
        <end position="79"/>
    </location>
</feature>
<dbReference type="RefSeq" id="WP_006798010.1">
    <property type="nucleotide sequence ID" value="NZ_GL891979.1"/>
</dbReference>
<dbReference type="HOGENOM" id="CLU_072282_2_0_10"/>
<evidence type="ECO:0000313" key="3">
    <source>
        <dbReference type="Proteomes" id="UP000004913"/>
    </source>
</evidence>
<evidence type="ECO:0008006" key="4">
    <source>
        <dbReference type="Google" id="ProtNLM"/>
    </source>
</evidence>
<dbReference type="Proteomes" id="UP000004913">
    <property type="component" value="Unassembled WGS sequence"/>
</dbReference>
<feature type="transmembrane region" description="Helical" evidence="1">
    <location>
        <begin position="127"/>
        <end position="148"/>
    </location>
</feature>
<dbReference type="AlphaFoldDB" id="F5ITT6"/>
<keyword evidence="1" id="KW-0812">Transmembrane</keyword>
<evidence type="ECO:0000256" key="1">
    <source>
        <dbReference type="SAM" id="Phobius"/>
    </source>
</evidence>
<feature type="transmembrane region" description="Helical" evidence="1">
    <location>
        <begin position="217"/>
        <end position="240"/>
    </location>
</feature>